<dbReference type="Pfam" id="PF25509">
    <property type="entry name" value="DUF7916"/>
    <property type="match status" value="1"/>
</dbReference>
<dbReference type="Proteomes" id="UP001500920">
    <property type="component" value="Unassembled WGS sequence"/>
</dbReference>
<proteinExistence type="predicted"/>
<organism evidence="2 3">
    <name type="scientific">Salinicoccus jeotgali</name>
    <dbReference type="NCBI Taxonomy" id="381634"/>
    <lineage>
        <taxon>Bacteria</taxon>
        <taxon>Bacillati</taxon>
        <taxon>Bacillota</taxon>
        <taxon>Bacilli</taxon>
        <taxon>Bacillales</taxon>
        <taxon>Staphylococcaceae</taxon>
        <taxon>Salinicoccus</taxon>
    </lineage>
</organism>
<dbReference type="InterPro" id="IPR057238">
    <property type="entry name" value="DUF7916"/>
</dbReference>
<reference evidence="3" key="1">
    <citation type="journal article" date="2019" name="Int. J. Syst. Evol. Microbiol.">
        <title>The Global Catalogue of Microorganisms (GCM) 10K type strain sequencing project: providing services to taxonomists for standard genome sequencing and annotation.</title>
        <authorList>
            <consortium name="The Broad Institute Genomics Platform"/>
            <consortium name="The Broad Institute Genome Sequencing Center for Infectious Disease"/>
            <person name="Wu L."/>
            <person name="Ma J."/>
        </authorList>
    </citation>
    <scope>NUCLEOTIDE SEQUENCE [LARGE SCALE GENOMIC DNA]</scope>
    <source>
        <strain evidence="3">JCM 16981</strain>
    </source>
</reference>
<feature type="domain" description="DUF7916" evidence="1">
    <location>
        <begin position="5"/>
        <end position="305"/>
    </location>
</feature>
<keyword evidence="3" id="KW-1185">Reference proteome</keyword>
<protein>
    <recommendedName>
        <fullName evidence="1">DUF7916 domain-containing protein</fullName>
    </recommendedName>
</protein>
<evidence type="ECO:0000313" key="3">
    <source>
        <dbReference type="Proteomes" id="UP001500920"/>
    </source>
</evidence>
<sequence length="305" mass="32650">MKRLLDCNASDFKGMSGRDLKQSIQASEGRVMLAETMATVPPLYPDITNAELAASFGADMLLFNLLDVFEPKVEGLEPSADLELMQEIKQLTGRPIGLNLEPVDLDAEEIEALDTINRGRIASKEALTAVKTLGFDFICLTGNPKTGVSNDEIALAIARAREIFGEDILIIAGKMHGAGVANETGSTIITNETLNTFIRAGADVILMPAPGTVPGITVEDAQQYTTHIHSQGALVMSTIGTSQEGADAATIRQIALNAKMAGADIHHIGDAGFYGIAVPENIMAYSIAIRGRRHTYVRMARSINR</sequence>
<gene>
    <name evidence="2" type="ORF">GCM10022378_19300</name>
</gene>
<evidence type="ECO:0000313" key="2">
    <source>
        <dbReference type="EMBL" id="GAA3731181.1"/>
    </source>
</evidence>
<dbReference type="EMBL" id="BAABCK010000066">
    <property type="protein sequence ID" value="GAA3731181.1"/>
    <property type="molecule type" value="Genomic_DNA"/>
</dbReference>
<evidence type="ECO:0000259" key="1">
    <source>
        <dbReference type="Pfam" id="PF25509"/>
    </source>
</evidence>
<dbReference type="RefSeq" id="WP_344703884.1">
    <property type="nucleotide sequence ID" value="NZ_BAABCK010000066.1"/>
</dbReference>
<name>A0ABP7F6B7_9STAP</name>
<dbReference type="InterPro" id="IPR011060">
    <property type="entry name" value="RibuloseP-bd_barrel"/>
</dbReference>
<accession>A0ABP7F6B7</accession>
<comment type="caution">
    <text evidence="2">The sequence shown here is derived from an EMBL/GenBank/DDBJ whole genome shotgun (WGS) entry which is preliminary data.</text>
</comment>
<dbReference type="SUPFAM" id="SSF51366">
    <property type="entry name" value="Ribulose-phoshate binding barrel"/>
    <property type="match status" value="1"/>
</dbReference>